<feature type="transmembrane region" description="Helical" evidence="2">
    <location>
        <begin position="594"/>
        <end position="616"/>
    </location>
</feature>
<keyword evidence="2" id="KW-0812">Transmembrane</keyword>
<dbReference type="InterPro" id="IPR001507">
    <property type="entry name" value="ZP_dom"/>
</dbReference>
<dbReference type="Gene3D" id="2.60.40.3210">
    <property type="entry name" value="Zona pellucida, ZP-N domain"/>
    <property type="match status" value="1"/>
</dbReference>
<dbReference type="PROSITE" id="PS51034">
    <property type="entry name" value="ZP_2"/>
    <property type="match status" value="1"/>
</dbReference>
<evidence type="ECO:0000256" key="2">
    <source>
        <dbReference type="SAM" id="Phobius"/>
    </source>
</evidence>
<evidence type="ECO:0000259" key="3">
    <source>
        <dbReference type="PROSITE" id="PS51034"/>
    </source>
</evidence>
<sequence length="867" mass="96928">MGVTIYTLHLTFGFLVLPKHAPFTATAYLRAKLEDIGLYPWIRGIHNKHTVVSKYFPLFAAPPSAAPPSVSGSCDDKNFYVLVKYGTKGFNFQTIMGKRVLTGSLAQQYGLMGNDTHFSLIVPFSAADATVEAVESSSIKSRLDVTLRYPKTNKNIQDFSLACNFVTKLIECFPNGTITAMAITLESVPSLNPRRLTLRNPACGPTYSNDQYAYFVFTANSCGTTRKFLPNMMLYENEISITDELELRKLAQSKEPEFDLKVFCYYDINTNQAMGFNTRPRRSEPYADDARGEMQVEMRVALGQSHHKVPTTAAVFRGGTDGILQPKVSIELAYCWATLEEDKMSLPRWDLIVNGCANSRDPHPVIFHSVLPKGRVNDPSNVKRFAVPMFAFAEDKDNLNRQVFVHCEVVICDVRNPVDAACNVQCSDQDNTMKGMLSYMLISLSSNVKNLPFQMTLVSKAFIFLYTFKTYSIFFRWFILLVAVVNIEAQHKPPIKINSKCLGNLLRVDVSRLGGRFLEVSVVINNSSISLKPSLSSKCGFTIKKDHLGNAVIYASIQNCFAQNVVSVKKAAPTDYNLPAYPDSDPRKAAEVRLANFAFFFFLILETSCMYVLIFASQQPMDAGFRITTVVFFTPEERVMQVDEAQRNGYGISSTPTRLVLRSPNPSRETYTKDVAGVPMTVLSTLIIFEKTKLTTQLYAGAACPQAQGGVYFTETSIRWFLPRRIDPLIYSKHFRLLEVNMGVDGRKLEATEVSARNYSLTVDDLYVIVEIPIGAAGCQIKEMMFKVLIGPVGFDVMLKNISSPSEVLSLADCIARGFKVFDQMSPNGCSKVYTVEVPFTDRVVGQRVSLTLNVGNEMHFYFYFGS</sequence>
<reference evidence="4 5" key="1">
    <citation type="submission" date="2020-03" db="EMBL/GenBank/DDBJ databases">
        <title>Dissostichus mawsoni Genome sequencing and assembly.</title>
        <authorList>
            <person name="Park H."/>
        </authorList>
    </citation>
    <scope>NUCLEOTIDE SEQUENCE [LARGE SCALE GENOMIC DNA]</scope>
    <source>
        <strain evidence="4">DM0001</strain>
        <tissue evidence="4">Muscle</tissue>
    </source>
</reference>
<proteinExistence type="predicted"/>
<dbReference type="PANTHER" id="PTHR47130:SF3">
    <property type="entry name" value="ZONA PELLUCIDA PROTEIN"/>
    <property type="match status" value="1"/>
</dbReference>
<feature type="transmembrane region" description="Helical" evidence="2">
    <location>
        <begin position="463"/>
        <end position="487"/>
    </location>
</feature>
<dbReference type="PANTHER" id="PTHR47130">
    <property type="entry name" value="SI:DKEY-19B23.11-RELATED"/>
    <property type="match status" value="1"/>
</dbReference>
<dbReference type="InterPro" id="IPR042235">
    <property type="entry name" value="ZP-C_dom"/>
</dbReference>
<dbReference type="Pfam" id="PF26562">
    <property type="entry name" value="Ig-like"/>
    <property type="match status" value="1"/>
</dbReference>
<evidence type="ECO:0000313" key="5">
    <source>
        <dbReference type="Proteomes" id="UP000518266"/>
    </source>
</evidence>
<evidence type="ECO:0000313" key="4">
    <source>
        <dbReference type="EMBL" id="KAF3850006.1"/>
    </source>
</evidence>
<dbReference type="SMART" id="SM00241">
    <property type="entry name" value="ZP"/>
    <property type="match status" value="1"/>
</dbReference>
<feature type="domain" description="ZP" evidence="3">
    <location>
        <begin position="171"/>
        <end position="429"/>
    </location>
</feature>
<keyword evidence="1" id="KW-1015">Disulfide bond</keyword>
<dbReference type="InterPro" id="IPR055356">
    <property type="entry name" value="ZP-N"/>
</dbReference>
<protein>
    <recommendedName>
        <fullName evidence="3">ZP domain-containing protein</fullName>
    </recommendedName>
</protein>
<evidence type="ECO:0000256" key="1">
    <source>
        <dbReference type="ARBA" id="ARBA00023157"/>
    </source>
</evidence>
<dbReference type="InterPro" id="IPR058876">
    <property type="entry name" value="Ig-like_ZP"/>
</dbReference>
<keyword evidence="2" id="KW-1133">Transmembrane helix</keyword>
<dbReference type="Proteomes" id="UP000518266">
    <property type="component" value="Unassembled WGS sequence"/>
</dbReference>
<dbReference type="OrthoDB" id="9944868at2759"/>
<comment type="caution">
    <text evidence="4">The sequence shown here is derived from an EMBL/GenBank/DDBJ whole genome shotgun (WGS) entry which is preliminary data.</text>
</comment>
<dbReference type="AlphaFoldDB" id="A0A7J5YKI7"/>
<gene>
    <name evidence="4" type="ORF">F7725_019725</name>
</gene>
<dbReference type="Pfam" id="PF00100">
    <property type="entry name" value="Zona_pellucida"/>
    <property type="match status" value="1"/>
</dbReference>
<dbReference type="Pfam" id="PF23344">
    <property type="entry name" value="ZP-N"/>
    <property type="match status" value="1"/>
</dbReference>
<dbReference type="Gene3D" id="2.60.40.4100">
    <property type="entry name" value="Zona pellucida, ZP-C domain"/>
    <property type="match status" value="1"/>
</dbReference>
<accession>A0A7J5YKI7</accession>
<keyword evidence="2" id="KW-0472">Membrane</keyword>
<dbReference type="InterPro" id="IPR055355">
    <property type="entry name" value="ZP-C"/>
</dbReference>
<name>A0A7J5YKI7_DISMA</name>
<organism evidence="4 5">
    <name type="scientific">Dissostichus mawsoni</name>
    <name type="common">Antarctic cod</name>
    <dbReference type="NCBI Taxonomy" id="36200"/>
    <lineage>
        <taxon>Eukaryota</taxon>
        <taxon>Metazoa</taxon>
        <taxon>Chordata</taxon>
        <taxon>Craniata</taxon>
        <taxon>Vertebrata</taxon>
        <taxon>Euteleostomi</taxon>
        <taxon>Actinopterygii</taxon>
        <taxon>Neopterygii</taxon>
        <taxon>Teleostei</taxon>
        <taxon>Neoteleostei</taxon>
        <taxon>Acanthomorphata</taxon>
        <taxon>Eupercaria</taxon>
        <taxon>Perciformes</taxon>
        <taxon>Notothenioidei</taxon>
        <taxon>Nototheniidae</taxon>
        <taxon>Dissostichus</taxon>
    </lineage>
</organism>
<keyword evidence="5" id="KW-1185">Reference proteome</keyword>
<dbReference type="EMBL" id="JAAKFY010000011">
    <property type="protein sequence ID" value="KAF3850006.1"/>
    <property type="molecule type" value="Genomic_DNA"/>
</dbReference>